<evidence type="ECO:0000256" key="1">
    <source>
        <dbReference type="ARBA" id="ARBA00004429"/>
    </source>
</evidence>
<feature type="transmembrane region" description="Helical" evidence="8">
    <location>
        <begin position="904"/>
        <end position="929"/>
    </location>
</feature>
<accession>A0A3A5KYC2</accession>
<comment type="subcellular location">
    <subcellularLocation>
        <location evidence="1">Cell inner membrane</location>
        <topology evidence="1">Multi-pass membrane protein</topology>
    </subcellularLocation>
</comment>
<name>A0A3A5KYC2_9HYPH</name>
<keyword evidence="7 8" id="KW-0472">Membrane</keyword>
<keyword evidence="10" id="KW-1185">Reference proteome</keyword>
<gene>
    <name evidence="9" type="ORF">D3227_03920</name>
</gene>
<evidence type="ECO:0000256" key="7">
    <source>
        <dbReference type="ARBA" id="ARBA00023136"/>
    </source>
</evidence>
<dbReference type="Gene3D" id="3.30.70.1430">
    <property type="entry name" value="Multidrug efflux transporter AcrB pore domain"/>
    <property type="match status" value="2"/>
</dbReference>
<comment type="caution">
    <text evidence="9">The sequence shown here is derived from an EMBL/GenBank/DDBJ whole genome shotgun (WGS) entry which is preliminary data.</text>
</comment>
<evidence type="ECO:0000256" key="2">
    <source>
        <dbReference type="ARBA" id="ARBA00022448"/>
    </source>
</evidence>
<dbReference type="EMBL" id="QZWZ01000002">
    <property type="protein sequence ID" value="RJT41853.1"/>
    <property type="molecule type" value="Genomic_DNA"/>
</dbReference>
<feature type="transmembrane region" description="Helical" evidence="8">
    <location>
        <begin position="981"/>
        <end position="1006"/>
    </location>
</feature>
<keyword evidence="2" id="KW-0813">Transport</keyword>
<protein>
    <submittedName>
        <fullName evidence="9">Efflux RND transporter permease subunit</fullName>
    </submittedName>
</protein>
<dbReference type="Gene3D" id="3.30.2090.10">
    <property type="entry name" value="Multidrug efflux transporter AcrB TolC docking domain, DN and DC subdomains"/>
    <property type="match status" value="2"/>
</dbReference>
<proteinExistence type="predicted"/>
<keyword evidence="4" id="KW-0997">Cell inner membrane</keyword>
<reference evidence="9 10" key="1">
    <citation type="submission" date="2018-09" db="EMBL/GenBank/DDBJ databases">
        <title>Mesorhizobium carmichaelinearum sp. nov. isolated from Carmichaelinea spp. root nodules in New Zealand.</title>
        <authorList>
            <person name="De Meyer S.E."/>
        </authorList>
    </citation>
    <scope>NUCLEOTIDE SEQUENCE [LARGE SCALE GENOMIC DNA]</scope>
    <source>
        <strain evidence="9 10">ICMP19557</strain>
    </source>
</reference>
<feature type="transmembrane region" description="Helical" evidence="8">
    <location>
        <begin position="333"/>
        <end position="352"/>
    </location>
</feature>
<dbReference type="OrthoDB" id="9807350at2"/>
<dbReference type="InterPro" id="IPR027463">
    <property type="entry name" value="AcrB_DN_DC_subdom"/>
</dbReference>
<dbReference type="PRINTS" id="PR00702">
    <property type="entry name" value="ACRIFLAVINRP"/>
</dbReference>
<dbReference type="SUPFAM" id="SSF82693">
    <property type="entry name" value="Multidrug efflux transporter AcrB pore domain, PN1, PN2, PC1 and PC2 subdomains"/>
    <property type="match status" value="3"/>
</dbReference>
<dbReference type="Proteomes" id="UP000272706">
    <property type="component" value="Unassembled WGS sequence"/>
</dbReference>
<dbReference type="Gene3D" id="1.20.1640.10">
    <property type="entry name" value="Multidrug efflux transporter AcrB transmembrane domain"/>
    <property type="match status" value="2"/>
</dbReference>
<dbReference type="SUPFAM" id="SSF82714">
    <property type="entry name" value="Multidrug efflux transporter AcrB TolC docking domain, DN and DC subdomains"/>
    <property type="match status" value="2"/>
</dbReference>
<sequence length="1054" mass="112601">MISEFCIRRPVATLLMSFALVLGGLFAYKFLPVAALPSAEFPVVNVSAQLAGASPETMATSVATPLIKQFATIAGIDSISTTNSLGSTSIAIQFVLNRDIDAAAADVQAAIARTQKSLPPQMTAPPSYRKVNPADAPILLMSLVSDTVPLTDLDAFAENVISPSLSTIDGVAQVSIYGQQKYAVRIQIDPTALAARGISIDQLQAAVASANSNTPLGVLQNNKQQLTITANTQLTNAADFSNIIIATKNGHPVRLGEVTRVVDSVETTTTASWYDGTRAIIMAVQRQPDANTVDVVDKVKAMLPSFQDQMPAAANIKLLNDRSTSIRQAVDDVQFTLLLTIALVVMVIFVFLRRVTATIIPAVAVPISLIATLGAMFLFGFSIDNISLMGLTLAVGLVVDDAIVMLENIFRHMEEDGLSAFDASLKGAREIGFTIISISISLVAVFIPVLLMGGVIGRIFNEFAVVVTVAILASMFVSLTLTPMLCSRLLSVTKADREAHGDGHKHDLFTRGYDVVLSFCLRHTFLVFLVFVGTAALSVWLIQVSPKGFFPQEDIGQISVTTIARQDISFDAMAKLQGQVANVFSHSPYVDHVAWSAGSGNNALNQGQLFVQLKGKDQRPDIEKVLSDLRKQLAGVAGIETYMQPVQNLRLGSRSSASAYQLVVQGLDTGLTDIWAQKLDDAMAADHATFTDVTSDLQNNALQASLVVDRDKAAQLGIDTDTLRSALYGGFGTDQVSTIFGSADSYEVITELDPKIEWSPERMLAIQMRTASGSLVPLGAFARVDRTAGALTVNQLGQLPAVTISYNLPQGVALGDSVTRINALKEQIGMPTAISTTFAGTAKTFQDSLANQGLLVGGAILTIYIVLGILYESFIHPLTILTGLPSAVLGAVVALRFAGMDLSVIAVIGILMLIGIVKKNGIMMVDVALELRREGMSATESIHKACLMRFRPIMMTTLAALMGTFPIALGTGASAELRQPLGVAVVGGLLASQALTLFVTPVVYVYMEHFSGWLLSFFSKKSRPTLRAVEAVEQPSLFDREEEQDIEPQKAAAE</sequence>
<dbReference type="SUPFAM" id="SSF82866">
    <property type="entry name" value="Multidrug efflux transporter AcrB transmembrane domain"/>
    <property type="match status" value="2"/>
</dbReference>
<feature type="transmembrane region" description="Helical" evidence="8">
    <location>
        <begin position="853"/>
        <end position="871"/>
    </location>
</feature>
<organism evidence="9 10">
    <name type="scientific">Mesorhizobium waimense</name>
    <dbReference type="NCBI Taxonomy" id="1300307"/>
    <lineage>
        <taxon>Bacteria</taxon>
        <taxon>Pseudomonadati</taxon>
        <taxon>Pseudomonadota</taxon>
        <taxon>Alphaproteobacteria</taxon>
        <taxon>Hyphomicrobiales</taxon>
        <taxon>Phyllobacteriaceae</taxon>
        <taxon>Mesorhizobium</taxon>
    </lineage>
</organism>
<keyword evidence="5 8" id="KW-0812">Transmembrane</keyword>
<dbReference type="PANTHER" id="PTHR32063:SF21">
    <property type="entry name" value="MULTIDRUG RESISTANCE PROTEIN MDTB"/>
    <property type="match status" value="1"/>
</dbReference>
<dbReference type="Gene3D" id="3.30.70.1320">
    <property type="entry name" value="Multidrug efflux transporter AcrB pore domain like"/>
    <property type="match status" value="1"/>
</dbReference>
<keyword evidence="3" id="KW-1003">Cell membrane</keyword>
<dbReference type="Gene3D" id="3.30.70.1440">
    <property type="entry name" value="Multidrug efflux transporter AcrB pore domain"/>
    <property type="match status" value="1"/>
</dbReference>
<feature type="transmembrane region" description="Helical" evidence="8">
    <location>
        <begin position="950"/>
        <end position="969"/>
    </location>
</feature>
<evidence type="ECO:0000256" key="5">
    <source>
        <dbReference type="ARBA" id="ARBA00022692"/>
    </source>
</evidence>
<dbReference type="RefSeq" id="WP_120012696.1">
    <property type="nucleotide sequence ID" value="NZ_QZWZ01000002.1"/>
</dbReference>
<evidence type="ECO:0000256" key="3">
    <source>
        <dbReference type="ARBA" id="ARBA00022475"/>
    </source>
</evidence>
<dbReference type="GO" id="GO:0005886">
    <property type="term" value="C:plasma membrane"/>
    <property type="evidence" value="ECO:0007669"/>
    <property type="project" value="UniProtKB-SubCell"/>
</dbReference>
<feature type="transmembrane region" description="Helical" evidence="8">
    <location>
        <begin position="431"/>
        <end position="457"/>
    </location>
</feature>
<feature type="transmembrane region" description="Helical" evidence="8">
    <location>
        <begin position="463"/>
        <end position="486"/>
    </location>
</feature>
<dbReference type="Pfam" id="PF00873">
    <property type="entry name" value="ACR_tran"/>
    <property type="match status" value="1"/>
</dbReference>
<evidence type="ECO:0000256" key="4">
    <source>
        <dbReference type="ARBA" id="ARBA00022519"/>
    </source>
</evidence>
<dbReference type="AlphaFoldDB" id="A0A3A5KYC2"/>
<dbReference type="GO" id="GO:0042910">
    <property type="term" value="F:xenobiotic transmembrane transporter activity"/>
    <property type="evidence" value="ECO:0007669"/>
    <property type="project" value="TreeGrafter"/>
</dbReference>
<feature type="transmembrane region" description="Helical" evidence="8">
    <location>
        <begin position="525"/>
        <end position="542"/>
    </location>
</feature>
<evidence type="ECO:0000313" key="10">
    <source>
        <dbReference type="Proteomes" id="UP000272706"/>
    </source>
</evidence>
<dbReference type="InterPro" id="IPR001036">
    <property type="entry name" value="Acrflvin-R"/>
</dbReference>
<dbReference type="PANTHER" id="PTHR32063">
    <property type="match status" value="1"/>
</dbReference>
<evidence type="ECO:0000256" key="6">
    <source>
        <dbReference type="ARBA" id="ARBA00022989"/>
    </source>
</evidence>
<feature type="transmembrane region" description="Helical" evidence="8">
    <location>
        <begin position="359"/>
        <end position="380"/>
    </location>
</feature>
<evidence type="ECO:0000256" key="8">
    <source>
        <dbReference type="SAM" id="Phobius"/>
    </source>
</evidence>
<dbReference type="FunFam" id="1.20.1640.10:FF:000001">
    <property type="entry name" value="Efflux pump membrane transporter"/>
    <property type="match status" value="1"/>
</dbReference>
<evidence type="ECO:0000313" key="9">
    <source>
        <dbReference type="EMBL" id="RJT41853.1"/>
    </source>
</evidence>
<keyword evidence="6 8" id="KW-1133">Transmembrane helix</keyword>